<dbReference type="GO" id="GO:0050532">
    <property type="term" value="F:2-phosphosulfolactate phosphatase activity"/>
    <property type="evidence" value="ECO:0007669"/>
    <property type="project" value="InterPro"/>
</dbReference>
<dbReference type="Pfam" id="PF04029">
    <property type="entry name" value="2-ph_phosp"/>
    <property type="match status" value="1"/>
</dbReference>
<dbReference type="EMBL" id="BMQC01000010">
    <property type="protein sequence ID" value="GGK35749.1"/>
    <property type="molecule type" value="Genomic_DNA"/>
</dbReference>
<protein>
    <recommendedName>
        <fullName evidence="1">Probable 2-phosphosulfolactate phosphatase</fullName>
    </recommendedName>
</protein>
<dbReference type="Gene3D" id="3.90.1560.10">
    <property type="entry name" value="ComB-like"/>
    <property type="match status" value="1"/>
</dbReference>
<accession>A0A8J3FK09</accession>
<reference evidence="2" key="2">
    <citation type="submission" date="2020-09" db="EMBL/GenBank/DDBJ databases">
        <authorList>
            <person name="Sun Q."/>
            <person name="Ohkuma M."/>
        </authorList>
    </citation>
    <scope>NUCLEOTIDE SEQUENCE</scope>
    <source>
        <strain evidence="2">JCM 3091</strain>
    </source>
</reference>
<sequence>MSGVAGPGGRAAEPIHGQPGAGVRFDWGNAGAASLAKVCAALVVVDVLTFTTAVDVAVHRGIRVHPFPWGAQAAAYADRMGAALAVARTDVSPQRPYSLSPHALLSAPYVAELVLPSPNGAAICAAAGVSGIPVLAGCLRNGGAVARWLRRHGYGAPDRPVGVVAAGEKWPDGTLRPCVADLVGAGLVLDGLVEGPGGLSVEAAVTLATVDALPDLRAAVAGSVSGRELAAYGFGADVEAALAVDVSPVVPVLRDGAFGPALD</sequence>
<evidence type="ECO:0000313" key="2">
    <source>
        <dbReference type="EMBL" id="GGK35749.1"/>
    </source>
</evidence>
<dbReference type="AlphaFoldDB" id="A0A8J3FK09"/>
<dbReference type="InterPro" id="IPR005238">
    <property type="entry name" value="ComB-like"/>
</dbReference>
<proteinExistence type="predicted"/>
<comment type="caution">
    <text evidence="2">The sequence shown here is derived from an EMBL/GenBank/DDBJ whole genome shotgun (WGS) entry which is preliminary data.</text>
</comment>
<organism evidence="2 3">
    <name type="scientific">Pilimelia terevasa</name>
    <dbReference type="NCBI Taxonomy" id="53372"/>
    <lineage>
        <taxon>Bacteria</taxon>
        <taxon>Bacillati</taxon>
        <taxon>Actinomycetota</taxon>
        <taxon>Actinomycetes</taxon>
        <taxon>Micromonosporales</taxon>
        <taxon>Micromonosporaceae</taxon>
        <taxon>Pilimelia</taxon>
    </lineage>
</organism>
<keyword evidence="3" id="KW-1185">Reference proteome</keyword>
<evidence type="ECO:0000256" key="1">
    <source>
        <dbReference type="ARBA" id="ARBA00021948"/>
    </source>
</evidence>
<name>A0A8J3FK09_9ACTN</name>
<evidence type="ECO:0000313" key="3">
    <source>
        <dbReference type="Proteomes" id="UP000662200"/>
    </source>
</evidence>
<dbReference type="InterPro" id="IPR036702">
    <property type="entry name" value="ComB-like_sf"/>
</dbReference>
<dbReference type="SUPFAM" id="SSF142823">
    <property type="entry name" value="ComB-like"/>
    <property type="match status" value="1"/>
</dbReference>
<dbReference type="GO" id="GO:0000287">
    <property type="term" value="F:magnesium ion binding"/>
    <property type="evidence" value="ECO:0007669"/>
    <property type="project" value="InterPro"/>
</dbReference>
<gene>
    <name evidence="2" type="ORF">GCM10010124_30530</name>
</gene>
<dbReference type="Proteomes" id="UP000662200">
    <property type="component" value="Unassembled WGS sequence"/>
</dbReference>
<reference evidence="2" key="1">
    <citation type="journal article" date="2014" name="Int. J. Syst. Evol. Microbiol.">
        <title>Complete genome sequence of Corynebacterium casei LMG S-19264T (=DSM 44701T), isolated from a smear-ripened cheese.</title>
        <authorList>
            <consortium name="US DOE Joint Genome Institute (JGI-PGF)"/>
            <person name="Walter F."/>
            <person name="Albersmeier A."/>
            <person name="Kalinowski J."/>
            <person name="Ruckert C."/>
        </authorList>
    </citation>
    <scope>NUCLEOTIDE SEQUENCE</scope>
    <source>
        <strain evidence="2">JCM 3091</strain>
    </source>
</reference>